<keyword evidence="3" id="KW-1185">Reference proteome</keyword>
<accession>A0A179F521</accession>
<dbReference type="EMBL" id="LSBJ02000009">
    <property type="protein sequence ID" value="OAQ60273.1"/>
    <property type="molecule type" value="Genomic_DNA"/>
</dbReference>
<organism evidence="2 3">
    <name type="scientific">Pochonia chlamydosporia 170</name>
    <dbReference type="NCBI Taxonomy" id="1380566"/>
    <lineage>
        <taxon>Eukaryota</taxon>
        <taxon>Fungi</taxon>
        <taxon>Dikarya</taxon>
        <taxon>Ascomycota</taxon>
        <taxon>Pezizomycotina</taxon>
        <taxon>Sordariomycetes</taxon>
        <taxon>Hypocreomycetidae</taxon>
        <taxon>Hypocreales</taxon>
        <taxon>Clavicipitaceae</taxon>
        <taxon>Pochonia</taxon>
    </lineage>
</organism>
<sequence>MPPLHTKRGDASLPSRIRDLFRKRQTVGHHEQDIQEILKRDRDNLLKEIERILDGQRALETLTSLSQLNIASTYRSASTQTEMPEELSTSATLVLEDTAKAGPRYTSSSTQVDLEVVKRKPFAIITQIARSSQGSSPESSPEPPSSRSSYSPRSVSPISNPSRKSHKENSSSSKLVKNSGHIPIPIGEMRRFPSSSSQSIPNTPPRGTADNGTIRRKWHSIDNETGVIWAWRTSRIPWKGGKTILVRLPPHSFGENLPRIKRQS</sequence>
<dbReference type="KEGG" id="pchm:VFPPC_10697"/>
<dbReference type="AlphaFoldDB" id="A0A179F521"/>
<comment type="caution">
    <text evidence="2">The sequence shown here is derived from an EMBL/GenBank/DDBJ whole genome shotgun (WGS) entry which is preliminary data.</text>
</comment>
<proteinExistence type="predicted"/>
<reference evidence="2 3" key="1">
    <citation type="journal article" date="2016" name="PLoS Pathog.">
        <title>Biosynthesis of antibiotic leucinostatins in bio-control fungus Purpureocillium lilacinum and their inhibition on phytophthora revealed by genome mining.</title>
        <authorList>
            <person name="Wang G."/>
            <person name="Liu Z."/>
            <person name="Lin R."/>
            <person name="Li E."/>
            <person name="Mao Z."/>
            <person name="Ling J."/>
            <person name="Yang Y."/>
            <person name="Yin W.B."/>
            <person name="Xie B."/>
        </authorList>
    </citation>
    <scope>NUCLEOTIDE SEQUENCE [LARGE SCALE GENOMIC DNA]</scope>
    <source>
        <strain evidence="2">170</strain>
    </source>
</reference>
<dbReference type="Proteomes" id="UP000078397">
    <property type="component" value="Unassembled WGS sequence"/>
</dbReference>
<dbReference type="OrthoDB" id="10616053at2759"/>
<feature type="compositionally biased region" description="Low complexity" evidence="1">
    <location>
        <begin position="130"/>
        <end position="159"/>
    </location>
</feature>
<gene>
    <name evidence="2" type="ORF">VFPPC_10697</name>
</gene>
<name>A0A179F521_METCM</name>
<evidence type="ECO:0000256" key="1">
    <source>
        <dbReference type="SAM" id="MobiDB-lite"/>
    </source>
</evidence>
<protein>
    <submittedName>
        <fullName evidence="2">Uncharacterized protein</fullName>
    </submittedName>
</protein>
<evidence type="ECO:0000313" key="2">
    <source>
        <dbReference type="EMBL" id="OAQ60273.1"/>
    </source>
</evidence>
<dbReference type="RefSeq" id="XP_018138183.1">
    <property type="nucleotide sequence ID" value="XM_018289018.1"/>
</dbReference>
<dbReference type="GeneID" id="28853012"/>
<feature type="region of interest" description="Disordered" evidence="1">
    <location>
        <begin position="127"/>
        <end position="215"/>
    </location>
</feature>
<evidence type="ECO:0000313" key="3">
    <source>
        <dbReference type="Proteomes" id="UP000078397"/>
    </source>
</evidence>